<sequence>MSGSSSSFVAENLQPNIDDQLCGGIIRSAGETLRPAEEPETLRRDSQTCRGTRDTEERLSDLQRNQRR</sequence>
<reference evidence="2 3" key="1">
    <citation type="submission" date="2020-03" db="EMBL/GenBank/DDBJ databases">
        <title>Dissostichus mawsoni Genome sequencing and assembly.</title>
        <authorList>
            <person name="Park H."/>
        </authorList>
    </citation>
    <scope>NUCLEOTIDE SEQUENCE [LARGE SCALE GENOMIC DNA]</scope>
    <source>
        <strain evidence="2">DM0001</strain>
        <tissue evidence="2">Muscle</tissue>
    </source>
</reference>
<accession>A0A7J5YGL7</accession>
<dbReference type="AlphaFoldDB" id="A0A7J5YGL7"/>
<protein>
    <submittedName>
        <fullName evidence="2">Uncharacterized protein</fullName>
    </submittedName>
</protein>
<dbReference type="Proteomes" id="UP000518266">
    <property type="component" value="Unassembled WGS sequence"/>
</dbReference>
<feature type="compositionally biased region" description="Polar residues" evidence="1">
    <location>
        <begin position="1"/>
        <end position="17"/>
    </location>
</feature>
<dbReference type="EMBL" id="JAAKFY010000013">
    <property type="protein sequence ID" value="KAF3848283.1"/>
    <property type="molecule type" value="Genomic_DNA"/>
</dbReference>
<evidence type="ECO:0000313" key="3">
    <source>
        <dbReference type="Proteomes" id="UP000518266"/>
    </source>
</evidence>
<comment type="caution">
    <text evidence="2">The sequence shown here is derived from an EMBL/GenBank/DDBJ whole genome shotgun (WGS) entry which is preliminary data.</text>
</comment>
<feature type="compositionally biased region" description="Basic and acidic residues" evidence="1">
    <location>
        <begin position="34"/>
        <end position="61"/>
    </location>
</feature>
<proteinExistence type="predicted"/>
<evidence type="ECO:0000313" key="2">
    <source>
        <dbReference type="EMBL" id="KAF3848283.1"/>
    </source>
</evidence>
<gene>
    <name evidence="2" type="ORF">F7725_021311</name>
</gene>
<feature type="region of interest" description="Disordered" evidence="1">
    <location>
        <begin position="1"/>
        <end position="68"/>
    </location>
</feature>
<evidence type="ECO:0000256" key="1">
    <source>
        <dbReference type="SAM" id="MobiDB-lite"/>
    </source>
</evidence>
<organism evidence="2 3">
    <name type="scientific">Dissostichus mawsoni</name>
    <name type="common">Antarctic cod</name>
    <dbReference type="NCBI Taxonomy" id="36200"/>
    <lineage>
        <taxon>Eukaryota</taxon>
        <taxon>Metazoa</taxon>
        <taxon>Chordata</taxon>
        <taxon>Craniata</taxon>
        <taxon>Vertebrata</taxon>
        <taxon>Euteleostomi</taxon>
        <taxon>Actinopterygii</taxon>
        <taxon>Neopterygii</taxon>
        <taxon>Teleostei</taxon>
        <taxon>Neoteleostei</taxon>
        <taxon>Acanthomorphata</taxon>
        <taxon>Eupercaria</taxon>
        <taxon>Perciformes</taxon>
        <taxon>Notothenioidei</taxon>
        <taxon>Nototheniidae</taxon>
        <taxon>Dissostichus</taxon>
    </lineage>
</organism>
<keyword evidence="3" id="KW-1185">Reference proteome</keyword>
<name>A0A7J5YGL7_DISMA</name>